<feature type="chain" id="PRO_5001937456" description="Lipoprotein" evidence="1">
    <location>
        <begin position="23"/>
        <end position="270"/>
    </location>
</feature>
<evidence type="ECO:0008006" key="4">
    <source>
        <dbReference type="Google" id="ProtNLM"/>
    </source>
</evidence>
<comment type="caution">
    <text evidence="2">The sequence shown here is derived from an EMBL/GenBank/DDBJ whole genome shotgun (WGS) entry which is preliminary data.</text>
</comment>
<evidence type="ECO:0000313" key="3">
    <source>
        <dbReference type="Proteomes" id="UP000030185"/>
    </source>
</evidence>
<gene>
    <name evidence="2" type="ORF">MYP_2356</name>
</gene>
<keyword evidence="1" id="KW-0732">Signal</keyword>
<keyword evidence="3" id="KW-1185">Reference proteome</keyword>
<name>A0A098LGA9_9BACT</name>
<organism evidence="2 3">
    <name type="scientific">Sporocytophaga myxococcoides</name>
    <dbReference type="NCBI Taxonomy" id="153721"/>
    <lineage>
        <taxon>Bacteria</taxon>
        <taxon>Pseudomonadati</taxon>
        <taxon>Bacteroidota</taxon>
        <taxon>Cytophagia</taxon>
        <taxon>Cytophagales</taxon>
        <taxon>Cytophagaceae</taxon>
        <taxon>Sporocytophaga</taxon>
    </lineage>
</organism>
<protein>
    <recommendedName>
        <fullName evidence="4">Lipoprotein</fullName>
    </recommendedName>
</protein>
<reference evidence="2 3" key="1">
    <citation type="submission" date="2014-09" db="EMBL/GenBank/DDBJ databases">
        <title>Sporocytophaga myxococcoides PG-01 genome sequencing.</title>
        <authorList>
            <person name="Liu L."/>
            <person name="Gao P.J."/>
            <person name="Chen G.J."/>
            <person name="Wang L.S."/>
        </authorList>
    </citation>
    <scope>NUCLEOTIDE SEQUENCE [LARGE SCALE GENOMIC DNA]</scope>
    <source>
        <strain evidence="2 3">PG-01</strain>
    </source>
</reference>
<dbReference type="eggNOG" id="ENOG5033NJP">
    <property type="taxonomic scope" value="Bacteria"/>
</dbReference>
<feature type="signal peptide" evidence="1">
    <location>
        <begin position="1"/>
        <end position="22"/>
    </location>
</feature>
<evidence type="ECO:0000313" key="2">
    <source>
        <dbReference type="EMBL" id="GAL85128.1"/>
    </source>
</evidence>
<dbReference type="PROSITE" id="PS51257">
    <property type="entry name" value="PROKAR_LIPOPROTEIN"/>
    <property type="match status" value="1"/>
</dbReference>
<dbReference type="Proteomes" id="UP000030185">
    <property type="component" value="Unassembled WGS sequence"/>
</dbReference>
<proteinExistence type="predicted"/>
<evidence type="ECO:0000256" key="1">
    <source>
        <dbReference type="SAM" id="SignalP"/>
    </source>
</evidence>
<dbReference type="RefSeq" id="WP_045463197.1">
    <property type="nucleotide sequence ID" value="NZ_BBLT01000004.1"/>
</dbReference>
<sequence length="270" mass="31306">MMKKLFFIVSLSILFASCSRQTTTFFFQDAIIPDNSNLDSIRIINFINNLKLDFVSGDIDTSSIIDWDSVNEVLYMQQTTCCDGRVVYSPDSLFKIYVILGQSCGGYCNPFWESHVYSKLGNKLLMKVDSPFNYITDIYKLHDNKYLIFQEEFYRAASVLSVSCRTALIVSIKHDSLIFYPVIKDVTDDNFSKDFQFDNNSFTFCQEHNISEEPELTFDTLISTLYYRFGRNYAYCCELDSDSLITGSLIYDNGEFKKLNHEVKFIETEE</sequence>
<dbReference type="AlphaFoldDB" id="A0A098LGA9"/>
<dbReference type="OrthoDB" id="1376841at2"/>
<accession>A0A098LGA9</accession>
<dbReference type="EMBL" id="BBLT01000004">
    <property type="protein sequence ID" value="GAL85128.1"/>
    <property type="molecule type" value="Genomic_DNA"/>
</dbReference>